<dbReference type="Proteomes" id="UP000298030">
    <property type="component" value="Unassembled WGS sequence"/>
</dbReference>
<comment type="caution">
    <text evidence="2">The sequence shown here is derived from an EMBL/GenBank/DDBJ whole genome shotgun (WGS) entry which is preliminary data.</text>
</comment>
<feature type="non-terminal residue" evidence="2">
    <location>
        <position position="161"/>
    </location>
</feature>
<proteinExistence type="predicted"/>
<feature type="domain" description="Fungal-type protein kinase" evidence="1">
    <location>
        <begin position="6"/>
        <end position="153"/>
    </location>
</feature>
<dbReference type="Pfam" id="PF17667">
    <property type="entry name" value="Pkinase_fungal"/>
    <property type="match status" value="1"/>
</dbReference>
<evidence type="ECO:0000313" key="3">
    <source>
        <dbReference type="Proteomes" id="UP000298030"/>
    </source>
</evidence>
<name>A0A4Y7S9E0_COPMI</name>
<keyword evidence="3" id="KW-1185">Reference proteome</keyword>
<accession>A0A4Y7S9E0</accession>
<dbReference type="AlphaFoldDB" id="A0A4Y7S9E0"/>
<reference evidence="2 3" key="1">
    <citation type="journal article" date="2019" name="Nat. Ecol. Evol.">
        <title>Megaphylogeny resolves global patterns of mushroom evolution.</title>
        <authorList>
            <person name="Varga T."/>
            <person name="Krizsan K."/>
            <person name="Foldi C."/>
            <person name="Dima B."/>
            <person name="Sanchez-Garcia M."/>
            <person name="Sanchez-Ramirez S."/>
            <person name="Szollosi G.J."/>
            <person name="Szarkandi J.G."/>
            <person name="Papp V."/>
            <person name="Albert L."/>
            <person name="Andreopoulos W."/>
            <person name="Angelini C."/>
            <person name="Antonin V."/>
            <person name="Barry K.W."/>
            <person name="Bougher N.L."/>
            <person name="Buchanan P."/>
            <person name="Buyck B."/>
            <person name="Bense V."/>
            <person name="Catcheside P."/>
            <person name="Chovatia M."/>
            <person name="Cooper J."/>
            <person name="Damon W."/>
            <person name="Desjardin D."/>
            <person name="Finy P."/>
            <person name="Geml J."/>
            <person name="Haridas S."/>
            <person name="Hughes K."/>
            <person name="Justo A."/>
            <person name="Karasinski D."/>
            <person name="Kautmanova I."/>
            <person name="Kiss B."/>
            <person name="Kocsube S."/>
            <person name="Kotiranta H."/>
            <person name="LaButti K.M."/>
            <person name="Lechner B.E."/>
            <person name="Liimatainen K."/>
            <person name="Lipzen A."/>
            <person name="Lukacs Z."/>
            <person name="Mihaltcheva S."/>
            <person name="Morgado L.N."/>
            <person name="Niskanen T."/>
            <person name="Noordeloos M.E."/>
            <person name="Ohm R.A."/>
            <person name="Ortiz-Santana B."/>
            <person name="Ovrebo C."/>
            <person name="Racz N."/>
            <person name="Riley R."/>
            <person name="Savchenko A."/>
            <person name="Shiryaev A."/>
            <person name="Soop K."/>
            <person name="Spirin V."/>
            <person name="Szebenyi C."/>
            <person name="Tomsovsky M."/>
            <person name="Tulloss R.E."/>
            <person name="Uehling J."/>
            <person name="Grigoriev I.V."/>
            <person name="Vagvolgyi C."/>
            <person name="Papp T."/>
            <person name="Martin F.M."/>
            <person name="Miettinen O."/>
            <person name="Hibbett D.S."/>
            <person name="Nagy L.G."/>
        </authorList>
    </citation>
    <scope>NUCLEOTIDE SEQUENCE [LARGE SCALE GENOMIC DNA]</scope>
    <source>
        <strain evidence="2 3">FP101781</strain>
    </source>
</reference>
<evidence type="ECO:0000259" key="1">
    <source>
        <dbReference type="Pfam" id="PF17667"/>
    </source>
</evidence>
<dbReference type="EMBL" id="QPFP01000289">
    <property type="protein sequence ID" value="TEB18094.1"/>
    <property type="molecule type" value="Genomic_DNA"/>
</dbReference>
<dbReference type="InterPro" id="IPR040976">
    <property type="entry name" value="Pkinase_fungal"/>
</dbReference>
<feature type="non-terminal residue" evidence="2">
    <location>
        <position position="1"/>
    </location>
</feature>
<protein>
    <recommendedName>
        <fullName evidence="1">Fungal-type protein kinase domain-containing protein</fullName>
    </recommendedName>
</protein>
<evidence type="ECO:0000313" key="2">
    <source>
        <dbReference type="EMBL" id="TEB18094.1"/>
    </source>
</evidence>
<dbReference type="OrthoDB" id="3260094at2759"/>
<gene>
    <name evidence="2" type="ORF">FA13DRAFT_1566736</name>
</gene>
<sequence>VSANVQIMNDDVRRMFSYRVTIVGDMVTLWYHGCSHSAVSEPFSFVQDPKLFIKAMMSFLFAREVELGYDPKVTRLPNNKLVFEMEDDQHNPTFYCTVRTLSEYRSCNITGRMTRVWEVDRVSGPTADASILRSGLVLKGVWLDESSPTERQIQSKIFAAI</sequence>
<organism evidence="2 3">
    <name type="scientific">Coprinellus micaceus</name>
    <name type="common">Glistening ink-cap mushroom</name>
    <name type="synonym">Coprinus micaceus</name>
    <dbReference type="NCBI Taxonomy" id="71717"/>
    <lineage>
        <taxon>Eukaryota</taxon>
        <taxon>Fungi</taxon>
        <taxon>Dikarya</taxon>
        <taxon>Basidiomycota</taxon>
        <taxon>Agaricomycotina</taxon>
        <taxon>Agaricomycetes</taxon>
        <taxon>Agaricomycetidae</taxon>
        <taxon>Agaricales</taxon>
        <taxon>Agaricineae</taxon>
        <taxon>Psathyrellaceae</taxon>
        <taxon>Coprinellus</taxon>
    </lineage>
</organism>